<proteinExistence type="predicted"/>
<dbReference type="RefSeq" id="WP_156876773.1">
    <property type="nucleotide sequence ID" value="NZ_BMWY01000006.1"/>
</dbReference>
<protein>
    <submittedName>
        <fullName evidence="2">Uncharacterized protein</fullName>
    </submittedName>
</protein>
<keyword evidence="3" id="KW-1185">Reference proteome</keyword>
<evidence type="ECO:0000256" key="1">
    <source>
        <dbReference type="SAM" id="Phobius"/>
    </source>
</evidence>
<reference evidence="3" key="1">
    <citation type="journal article" date="2019" name="Int. J. Syst. Evol. Microbiol.">
        <title>The Global Catalogue of Microorganisms (GCM) 10K type strain sequencing project: providing services to taxonomists for standard genome sequencing and annotation.</title>
        <authorList>
            <consortium name="The Broad Institute Genomics Platform"/>
            <consortium name="The Broad Institute Genome Sequencing Center for Infectious Disease"/>
            <person name="Wu L."/>
            <person name="Ma J."/>
        </authorList>
    </citation>
    <scope>NUCLEOTIDE SEQUENCE [LARGE SCALE GENOMIC DNA]</scope>
    <source>
        <strain evidence="3">KCTC 12708</strain>
    </source>
</reference>
<keyword evidence="1" id="KW-0472">Membrane</keyword>
<feature type="transmembrane region" description="Helical" evidence="1">
    <location>
        <begin position="53"/>
        <end position="73"/>
    </location>
</feature>
<name>A0ABQ3BWJ2_9FLAO</name>
<evidence type="ECO:0000313" key="3">
    <source>
        <dbReference type="Proteomes" id="UP000615593"/>
    </source>
</evidence>
<accession>A0ABQ3BWJ2</accession>
<dbReference type="EMBL" id="BMWY01000006">
    <property type="protein sequence ID" value="GGZ60067.1"/>
    <property type="molecule type" value="Genomic_DNA"/>
</dbReference>
<dbReference type="GeneID" id="94369857"/>
<organism evidence="2 3">
    <name type="scientific">Mesonia mobilis</name>
    <dbReference type="NCBI Taxonomy" id="369791"/>
    <lineage>
        <taxon>Bacteria</taxon>
        <taxon>Pseudomonadati</taxon>
        <taxon>Bacteroidota</taxon>
        <taxon>Flavobacteriia</taxon>
        <taxon>Flavobacteriales</taxon>
        <taxon>Flavobacteriaceae</taxon>
        <taxon>Mesonia</taxon>
    </lineage>
</organism>
<evidence type="ECO:0000313" key="2">
    <source>
        <dbReference type="EMBL" id="GGZ60067.1"/>
    </source>
</evidence>
<dbReference type="Proteomes" id="UP000615593">
    <property type="component" value="Unassembled WGS sequence"/>
</dbReference>
<keyword evidence="1" id="KW-1133">Transmembrane helix</keyword>
<gene>
    <name evidence="2" type="ORF">GCM10008088_21940</name>
</gene>
<sequence>MKNLIFYLKISTILILLLFPIPAGKGIILPLGGMMFTFIYYPVIDLSILKQEYLFSIDFLIFFFYVISIALIFSKKIIPLIGYLLSIILIFYLLFNSKVDSSITIVALIAFTGTSLLNMFLLLKKHRSIFNN</sequence>
<keyword evidence="1" id="KW-0812">Transmembrane</keyword>
<feature type="transmembrane region" description="Helical" evidence="1">
    <location>
        <begin position="103"/>
        <end position="123"/>
    </location>
</feature>
<feature type="transmembrane region" description="Helical" evidence="1">
    <location>
        <begin position="80"/>
        <end position="97"/>
    </location>
</feature>
<feature type="transmembrane region" description="Helical" evidence="1">
    <location>
        <begin position="12"/>
        <end position="41"/>
    </location>
</feature>
<comment type="caution">
    <text evidence="2">The sequence shown here is derived from an EMBL/GenBank/DDBJ whole genome shotgun (WGS) entry which is preliminary data.</text>
</comment>